<dbReference type="Gene3D" id="3.30.70.600">
    <property type="entry name" value="Ribosomal protein S10 domain"/>
    <property type="match status" value="1"/>
</dbReference>
<dbReference type="STRING" id="471704.A0A195D9Q1"/>
<feature type="domain" description="Small ribosomal subunit protein uS10" evidence="3">
    <location>
        <begin position="45"/>
        <end position="140"/>
    </location>
</feature>
<dbReference type="EMBL" id="KQ981082">
    <property type="protein sequence ID" value="KYN09613.1"/>
    <property type="molecule type" value="Genomic_DNA"/>
</dbReference>
<proteinExistence type="predicted"/>
<dbReference type="PANTHER" id="PTHR13473">
    <property type="entry name" value="MITOCHONDRIAL RIBOSOMAL PROTEIN L48"/>
    <property type="match status" value="1"/>
</dbReference>
<dbReference type="InterPro" id="IPR027486">
    <property type="entry name" value="Ribosomal_uS10_dom"/>
</dbReference>
<dbReference type="Proteomes" id="UP000078492">
    <property type="component" value="Unassembled WGS sequence"/>
</dbReference>
<dbReference type="SUPFAM" id="SSF54999">
    <property type="entry name" value="Ribosomal protein S10"/>
    <property type="match status" value="1"/>
</dbReference>
<dbReference type="Pfam" id="PF00338">
    <property type="entry name" value="Ribosomal_S10"/>
    <property type="match status" value="1"/>
</dbReference>
<protein>
    <submittedName>
        <fullName evidence="4">39S ribosomal protein L48, mitochondrial</fullName>
    </submittedName>
</protein>
<gene>
    <name evidence="4" type="ORF">ALC57_18132</name>
</gene>
<dbReference type="GO" id="GO:0005761">
    <property type="term" value="C:mitochondrial ribosome"/>
    <property type="evidence" value="ECO:0007669"/>
    <property type="project" value="InterPro"/>
</dbReference>
<evidence type="ECO:0000259" key="3">
    <source>
        <dbReference type="SMART" id="SM01403"/>
    </source>
</evidence>
<dbReference type="InterPro" id="IPR036838">
    <property type="entry name" value="Ribosomal_uS10_dom_sf"/>
</dbReference>
<dbReference type="SMART" id="SM01403">
    <property type="entry name" value="Ribosomal_S10"/>
    <property type="match status" value="1"/>
</dbReference>
<sequence>IGQRLFATKTLSAKFYTGSLYEPDYLEVRFKLLGKSKFPLLPTINIQIKGYDYPVLERYQSFIHKLADVVQIDIDNGWPLPPQEFKIQKYKTGTTTIVSEYYLKIYERNIQMSEVSSIKCSVLIRALEAALPQGVTLNINIYDPALEEKRYVPDKELIDLKLSLDTLKNKT</sequence>
<dbReference type="PANTHER" id="PTHR13473:SF0">
    <property type="entry name" value="LARGE RIBOSOMAL SUBUNIT PROTEIN ML48"/>
    <property type="match status" value="1"/>
</dbReference>
<keyword evidence="2" id="KW-0687">Ribonucleoprotein</keyword>
<dbReference type="GO" id="GO:1990904">
    <property type="term" value="C:ribonucleoprotein complex"/>
    <property type="evidence" value="ECO:0007669"/>
    <property type="project" value="UniProtKB-KW"/>
</dbReference>
<accession>A0A195D9Q1</accession>
<evidence type="ECO:0000256" key="1">
    <source>
        <dbReference type="ARBA" id="ARBA00022980"/>
    </source>
</evidence>
<keyword evidence="1 4" id="KW-0689">Ribosomal protein</keyword>
<organism evidence="4 5">
    <name type="scientific">Trachymyrmex cornetzi</name>
    <dbReference type="NCBI Taxonomy" id="471704"/>
    <lineage>
        <taxon>Eukaryota</taxon>
        <taxon>Metazoa</taxon>
        <taxon>Ecdysozoa</taxon>
        <taxon>Arthropoda</taxon>
        <taxon>Hexapoda</taxon>
        <taxon>Insecta</taxon>
        <taxon>Pterygota</taxon>
        <taxon>Neoptera</taxon>
        <taxon>Endopterygota</taxon>
        <taxon>Hymenoptera</taxon>
        <taxon>Apocrita</taxon>
        <taxon>Aculeata</taxon>
        <taxon>Formicoidea</taxon>
        <taxon>Formicidae</taxon>
        <taxon>Myrmicinae</taxon>
        <taxon>Trachymyrmex</taxon>
    </lineage>
</organism>
<evidence type="ECO:0000256" key="2">
    <source>
        <dbReference type="ARBA" id="ARBA00023274"/>
    </source>
</evidence>
<feature type="non-terminal residue" evidence="4">
    <location>
        <position position="1"/>
    </location>
</feature>
<evidence type="ECO:0000313" key="4">
    <source>
        <dbReference type="EMBL" id="KYN09613.1"/>
    </source>
</evidence>
<reference evidence="4 5" key="1">
    <citation type="submission" date="2015-09" db="EMBL/GenBank/DDBJ databases">
        <title>Trachymyrmex cornetzi WGS genome.</title>
        <authorList>
            <person name="Nygaard S."/>
            <person name="Hu H."/>
            <person name="Boomsma J."/>
            <person name="Zhang G."/>
        </authorList>
    </citation>
    <scope>NUCLEOTIDE SEQUENCE [LARGE SCALE GENOMIC DNA]</scope>
    <source>
        <strain evidence="4">Tcor2-1</strain>
        <tissue evidence="4">Whole body</tissue>
    </source>
</reference>
<name>A0A195D9Q1_9HYME</name>
<evidence type="ECO:0000313" key="5">
    <source>
        <dbReference type="Proteomes" id="UP000078492"/>
    </source>
</evidence>
<dbReference type="AlphaFoldDB" id="A0A195D9Q1"/>
<dbReference type="InterPro" id="IPR027487">
    <property type="entry name" value="Ribosomal_mL48"/>
</dbReference>
<keyword evidence="5" id="KW-1185">Reference proteome</keyword>